<sequence length="94" mass="10259">MAPHMYVCQRPILVIYLRLFMQMRQARAAHAPTFSAFFLGLGNLAKGLLRFCTPTFATFSSFVMLKGCLCHSHASSATSEMPHAPLAGADAGHM</sequence>
<dbReference type="EMBL" id="GHJT01008042">
    <property type="protein sequence ID" value="MOY42013.1"/>
    <property type="molecule type" value="Transcribed_RNA"/>
</dbReference>
<accession>A0A4D5RXH1</accession>
<name>A0A4D5RXH1_IXOSC</name>
<evidence type="ECO:0000313" key="1">
    <source>
        <dbReference type="EMBL" id="MOY42013.1"/>
    </source>
</evidence>
<organism evidence="1">
    <name type="scientific">Ixodes scapularis</name>
    <name type="common">Black-legged tick</name>
    <name type="synonym">Deer tick</name>
    <dbReference type="NCBI Taxonomy" id="6945"/>
    <lineage>
        <taxon>Eukaryota</taxon>
        <taxon>Metazoa</taxon>
        <taxon>Ecdysozoa</taxon>
        <taxon>Arthropoda</taxon>
        <taxon>Chelicerata</taxon>
        <taxon>Arachnida</taxon>
        <taxon>Acari</taxon>
        <taxon>Parasitiformes</taxon>
        <taxon>Ixodida</taxon>
        <taxon>Ixodoidea</taxon>
        <taxon>Ixodidae</taxon>
        <taxon>Ixodinae</taxon>
        <taxon>Ixodes</taxon>
    </lineage>
</organism>
<proteinExistence type="predicted"/>
<reference evidence="1" key="1">
    <citation type="submission" date="2019-04" db="EMBL/GenBank/DDBJ databases">
        <title>An insight into the mialome of Ixodes scapularis.</title>
        <authorList>
            <person name="Ribeiro J.M."/>
            <person name="Mather T.N."/>
            <person name="Karim S."/>
        </authorList>
    </citation>
    <scope>NUCLEOTIDE SEQUENCE</scope>
</reference>
<protein>
    <submittedName>
        <fullName evidence="1">Putative secreted protein</fullName>
    </submittedName>
</protein>
<dbReference type="AlphaFoldDB" id="A0A4D5RXH1"/>